<proteinExistence type="predicted"/>
<dbReference type="EMBL" id="OX465084">
    <property type="protein sequence ID" value="CAI9295551.1"/>
    <property type="molecule type" value="Genomic_DNA"/>
</dbReference>
<evidence type="ECO:0000313" key="1">
    <source>
        <dbReference type="EMBL" id="CAI9295551.1"/>
    </source>
</evidence>
<dbReference type="AlphaFoldDB" id="A0AA35ZN53"/>
<sequence length="139" mass="15341">MENPDRDPLIEIWVMWCPLIWGLSFILCKSGPEVVLSHGNLIANVAGGSLEIKSYPSDLSNQIISWTPITLVKLDPKDAVSFSKLITQGSNNHSPFCFHPPKPDDVVTSGHQRDEHRNRVPAFGTGTALELSVLELELP</sequence>
<name>A0AA35ZN53_LACSI</name>
<reference evidence="1" key="1">
    <citation type="submission" date="2023-04" db="EMBL/GenBank/DDBJ databases">
        <authorList>
            <person name="Vijverberg K."/>
            <person name="Xiong W."/>
            <person name="Schranz E."/>
        </authorList>
    </citation>
    <scope>NUCLEOTIDE SEQUENCE</scope>
</reference>
<organism evidence="1 2">
    <name type="scientific">Lactuca saligna</name>
    <name type="common">Willowleaf lettuce</name>
    <dbReference type="NCBI Taxonomy" id="75948"/>
    <lineage>
        <taxon>Eukaryota</taxon>
        <taxon>Viridiplantae</taxon>
        <taxon>Streptophyta</taxon>
        <taxon>Embryophyta</taxon>
        <taxon>Tracheophyta</taxon>
        <taxon>Spermatophyta</taxon>
        <taxon>Magnoliopsida</taxon>
        <taxon>eudicotyledons</taxon>
        <taxon>Gunneridae</taxon>
        <taxon>Pentapetalae</taxon>
        <taxon>asterids</taxon>
        <taxon>campanulids</taxon>
        <taxon>Asterales</taxon>
        <taxon>Asteraceae</taxon>
        <taxon>Cichorioideae</taxon>
        <taxon>Cichorieae</taxon>
        <taxon>Lactucinae</taxon>
        <taxon>Lactuca</taxon>
    </lineage>
</organism>
<protein>
    <submittedName>
        <fullName evidence="1">Uncharacterized protein</fullName>
    </submittedName>
</protein>
<dbReference type="Proteomes" id="UP001177003">
    <property type="component" value="Chromosome 8"/>
</dbReference>
<accession>A0AA35ZN53</accession>
<evidence type="ECO:0000313" key="2">
    <source>
        <dbReference type="Proteomes" id="UP001177003"/>
    </source>
</evidence>
<keyword evidence="2" id="KW-1185">Reference proteome</keyword>
<gene>
    <name evidence="1" type="ORF">LSALG_LOCUS34491</name>
</gene>